<evidence type="ECO:0000313" key="1">
    <source>
        <dbReference type="EMBL" id="CAH7689050.1"/>
    </source>
</evidence>
<keyword evidence="2" id="KW-1185">Reference proteome</keyword>
<reference evidence="1" key="1">
    <citation type="submission" date="2022-06" db="EMBL/GenBank/DDBJ databases">
        <authorList>
            <consortium name="SYNGENTA / RWTH Aachen University"/>
        </authorList>
    </citation>
    <scope>NUCLEOTIDE SEQUENCE</scope>
</reference>
<protein>
    <submittedName>
        <fullName evidence="1">Expressed protein</fullName>
    </submittedName>
</protein>
<evidence type="ECO:0000313" key="2">
    <source>
        <dbReference type="Proteomes" id="UP001153365"/>
    </source>
</evidence>
<organism evidence="1 2">
    <name type="scientific">Phakopsora pachyrhizi</name>
    <name type="common">Asian soybean rust disease fungus</name>
    <dbReference type="NCBI Taxonomy" id="170000"/>
    <lineage>
        <taxon>Eukaryota</taxon>
        <taxon>Fungi</taxon>
        <taxon>Dikarya</taxon>
        <taxon>Basidiomycota</taxon>
        <taxon>Pucciniomycotina</taxon>
        <taxon>Pucciniomycetes</taxon>
        <taxon>Pucciniales</taxon>
        <taxon>Phakopsoraceae</taxon>
        <taxon>Phakopsora</taxon>
    </lineage>
</organism>
<gene>
    <name evidence="1" type="ORF">PPACK8108_LOCUS24109</name>
</gene>
<proteinExistence type="predicted"/>
<accession>A0AAV0BP37</accession>
<dbReference type="EMBL" id="CALTRL010006041">
    <property type="protein sequence ID" value="CAH7689050.1"/>
    <property type="molecule type" value="Genomic_DNA"/>
</dbReference>
<dbReference type="AlphaFoldDB" id="A0AAV0BP37"/>
<dbReference type="Proteomes" id="UP001153365">
    <property type="component" value="Unassembled WGS sequence"/>
</dbReference>
<comment type="caution">
    <text evidence="1">The sequence shown here is derived from an EMBL/GenBank/DDBJ whole genome shotgun (WGS) entry which is preliminary data.</text>
</comment>
<sequence>MNLSYHEKNLKNFIKCTFSYHVQNYLKRYKDENFKLEIVEEQKTKFFESFFKVFKNILKFINLLEDSINFGKGSRRIISYLPFIFELKNLMPLPDSNDKDWFIGHEKELLIKTIKSNYSLKYSFIESNKSNSSNFSEVLRTLKHEYVKLTRQMITSLEYGPEFNKKAIDSWYSTIYVYINFLDNILKEICKEEETLEYFGLSKTDHCSFFDEF</sequence>
<name>A0AAV0BP37_PHAPC</name>